<dbReference type="Proteomes" id="UP000327148">
    <property type="component" value="Unassembled WGS sequence"/>
</dbReference>
<dbReference type="RefSeq" id="WP_070626258.1">
    <property type="nucleotide sequence ID" value="NZ_VYWO01000003.1"/>
</dbReference>
<keyword evidence="1" id="KW-0812">Transmembrane</keyword>
<dbReference type="EMBL" id="VYWO01000003">
    <property type="protein sequence ID" value="KAA9300843.1"/>
    <property type="molecule type" value="Genomic_DNA"/>
</dbReference>
<organism evidence="2 3">
    <name type="scientific">Aerococcus sanguinicola</name>
    <dbReference type="NCBI Taxonomy" id="119206"/>
    <lineage>
        <taxon>Bacteria</taxon>
        <taxon>Bacillati</taxon>
        <taxon>Bacillota</taxon>
        <taxon>Bacilli</taxon>
        <taxon>Lactobacillales</taxon>
        <taxon>Aerococcaceae</taxon>
        <taxon>Aerococcus</taxon>
    </lineage>
</organism>
<dbReference type="AlphaFoldDB" id="A0A5N1GIS3"/>
<evidence type="ECO:0000313" key="2">
    <source>
        <dbReference type="EMBL" id="KAA9300843.1"/>
    </source>
</evidence>
<accession>A0A5N1GIS3</accession>
<feature type="transmembrane region" description="Helical" evidence="1">
    <location>
        <begin position="15"/>
        <end position="33"/>
    </location>
</feature>
<evidence type="ECO:0000256" key="1">
    <source>
        <dbReference type="SAM" id="Phobius"/>
    </source>
</evidence>
<comment type="caution">
    <text evidence="2">The sequence shown here is derived from an EMBL/GenBank/DDBJ whole genome shotgun (WGS) entry which is preliminary data.</text>
</comment>
<reference evidence="2 3" key="1">
    <citation type="submission" date="2019-09" db="EMBL/GenBank/DDBJ databases">
        <title>Draft genome sequence assemblies of isolates from the urinary tract.</title>
        <authorList>
            <person name="Mores C.R."/>
            <person name="Putonti C."/>
            <person name="Wolfe A.J."/>
        </authorList>
    </citation>
    <scope>NUCLEOTIDE SEQUENCE [LARGE SCALE GENOMIC DNA]</scope>
    <source>
        <strain evidence="2 3">UMB623</strain>
    </source>
</reference>
<evidence type="ECO:0000313" key="3">
    <source>
        <dbReference type="Proteomes" id="UP000327148"/>
    </source>
</evidence>
<proteinExistence type="predicted"/>
<name>A0A5N1GIS3_9LACT</name>
<feature type="transmembrane region" description="Helical" evidence="1">
    <location>
        <begin position="39"/>
        <end position="57"/>
    </location>
</feature>
<keyword evidence="1" id="KW-1133">Transmembrane helix</keyword>
<sequence>MLNKIHQSLYHLPRFAKYFYLMVLSAAAVNFFIDGKQSLISILAVGILAFFNYCILFKAKE</sequence>
<protein>
    <submittedName>
        <fullName evidence="2">Uncharacterized protein</fullName>
    </submittedName>
</protein>
<gene>
    <name evidence="2" type="ORF">F6I03_05930</name>
</gene>
<keyword evidence="1" id="KW-0472">Membrane</keyword>